<feature type="compositionally biased region" description="Basic and acidic residues" evidence="3">
    <location>
        <begin position="60"/>
        <end position="72"/>
    </location>
</feature>
<dbReference type="InterPro" id="IPR010402">
    <property type="entry name" value="CCT_domain"/>
</dbReference>
<feature type="region of interest" description="Disordered" evidence="3">
    <location>
        <begin position="200"/>
        <end position="224"/>
    </location>
</feature>
<dbReference type="GO" id="GO:0005634">
    <property type="term" value="C:nucleus"/>
    <property type="evidence" value="ECO:0007669"/>
    <property type="project" value="UniProtKB-SubCell"/>
</dbReference>
<proteinExistence type="predicted"/>
<dbReference type="EMBL" id="ANJA01003901">
    <property type="protein sequence ID" value="ETO60684.1"/>
    <property type="molecule type" value="Genomic_DNA"/>
</dbReference>
<comment type="caution">
    <text evidence="5">The sequence shown here is derived from an EMBL/GenBank/DDBJ whole genome shotgun (WGS) entry which is preliminary data.</text>
</comment>
<sequence length="405" mass="45965">MALNSGDHDGQLCVSATNASTFLSSLRAPTASQQPWELDFLLPEPLASSTTDTRSYFQDTSRKDCPRLHESELGYPSESEDTAKTPHSGEDWQDIPLSEYGASEFSSYFVDNVFSDKTTTISKAQSSQSPCGKLMALKSPKLRVHTATCTGKDLSESQHKHREDSSFVKSEARVVSPTTVDKKVLVTDNDLRLFSTSNMRELSGRKEKNSKHNSKKVNSTAPVATHRQLKRCASLEADFNDHFVRALKRTKSLDQASWSASTIDSRWYCGHPESFHRMQQRLLSPMHPSTSLGFNGANIYLPVHHQIGMQLRQQFQPQYEPPKRKIGIYSPAERRERLKRFHEKRKLRVYHKRIKYDCRKRLANSCPRIKGRFVRKSEFLQAKESDSISSPATSESTSNTEDCQL</sequence>
<gene>
    <name evidence="5" type="ORF">F444_21161</name>
</gene>
<feature type="compositionally biased region" description="Low complexity" evidence="3">
    <location>
        <begin position="387"/>
        <end position="405"/>
    </location>
</feature>
<dbReference type="PROSITE" id="PS51017">
    <property type="entry name" value="CCT"/>
    <property type="match status" value="1"/>
</dbReference>
<keyword evidence="2" id="KW-0539">Nucleus</keyword>
<evidence type="ECO:0000256" key="1">
    <source>
        <dbReference type="ARBA" id="ARBA00004123"/>
    </source>
</evidence>
<evidence type="ECO:0000256" key="3">
    <source>
        <dbReference type="SAM" id="MobiDB-lite"/>
    </source>
</evidence>
<feature type="compositionally biased region" description="Basic and acidic residues" evidence="3">
    <location>
        <begin position="81"/>
        <end position="90"/>
    </location>
</feature>
<name>A0A080Z223_PHYNI</name>
<dbReference type="Proteomes" id="UP000028582">
    <property type="component" value="Unassembled WGS sequence"/>
</dbReference>
<accession>A0A080Z223</accession>
<feature type="compositionally biased region" description="Polar residues" evidence="3">
    <location>
        <begin position="50"/>
        <end position="59"/>
    </location>
</feature>
<evidence type="ECO:0000313" key="5">
    <source>
        <dbReference type="EMBL" id="ETO60684.1"/>
    </source>
</evidence>
<evidence type="ECO:0000256" key="2">
    <source>
        <dbReference type="ARBA" id="ARBA00023242"/>
    </source>
</evidence>
<feature type="domain" description="CCT" evidence="4">
    <location>
        <begin position="334"/>
        <end position="376"/>
    </location>
</feature>
<dbReference type="PANTHER" id="PTHR31319">
    <property type="entry name" value="ZINC FINGER PROTEIN CONSTANS-LIKE 4"/>
    <property type="match status" value="1"/>
</dbReference>
<comment type="subcellular location">
    <subcellularLocation>
        <location evidence="1">Nucleus</location>
    </subcellularLocation>
</comment>
<protein>
    <recommendedName>
        <fullName evidence="4">CCT domain-containing protein</fullName>
    </recommendedName>
</protein>
<evidence type="ECO:0000259" key="4">
    <source>
        <dbReference type="PROSITE" id="PS51017"/>
    </source>
</evidence>
<dbReference type="Pfam" id="PF06203">
    <property type="entry name" value="CCT"/>
    <property type="match status" value="1"/>
</dbReference>
<dbReference type="OrthoDB" id="153872at2759"/>
<dbReference type="AlphaFoldDB" id="A0A080Z223"/>
<evidence type="ECO:0000313" key="6">
    <source>
        <dbReference type="Proteomes" id="UP000028582"/>
    </source>
</evidence>
<feature type="region of interest" description="Disordered" evidence="3">
    <location>
        <begin position="50"/>
        <end position="92"/>
    </location>
</feature>
<feature type="region of interest" description="Disordered" evidence="3">
    <location>
        <begin position="382"/>
        <end position="405"/>
    </location>
</feature>
<organism evidence="5 6">
    <name type="scientific">Phytophthora nicotianae P1976</name>
    <dbReference type="NCBI Taxonomy" id="1317066"/>
    <lineage>
        <taxon>Eukaryota</taxon>
        <taxon>Sar</taxon>
        <taxon>Stramenopiles</taxon>
        <taxon>Oomycota</taxon>
        <taxon>Peronosporomycetes</taxon>
        <taxon>Peronosporales</taxon>
        <taxon>Peronosporaceae</taxon>
        <taxon>Phytophthora</taxon>
    </lineage>
</organism>
<reference evidence="5 6" key="1">
    <citation type="submission" date="2013-11" db="EMBL/GenBank/DDBJ databases">
        <title>The Genome Sequence of Phytophthora parasitica P1976.</title>
        <authorList>
            <consortium name="The Broad Institute Genomics Platform"/>
            <person name="Russ C."/>
            <person name="Tyler B."/>
            <person name="Panabieres F."/>
            <person name="Shan W."/>
            <person name="Tripathy S."/>
            <person name="Grunwald N."/>
            <person name="Machado M."/>
            <person name="Johnson C.S."/>
            <person name="Walker B."/>
            <person name="Young S."/>
            <person name="Zeng Q."/>
            <person name="Gargeya S."/>
            <person name="Fitzgerald M."/>
            <person name="Haas B."/>
            <person name="Abouelleil A."/>
            <person name="Allen A.W."/>
            <person name="Alvarado L."/>
            <person name="Arachchi H.M."/>
            <person name="Berlin A.M."/>
            <person name="Chapman S.B."/>
            <person name="Gainer-Dewar J."/>
            <person name="Goldberg J."/>
            <person name="Griggs A."/>
            <person name="Gujja S."/>
            <person name="Hansen M."/>
            <person name="Howarth C."/>
            <person name="Imamovic A."/>
            <person name="Ireland A."/>
            <person name="Larimer J."/>
            <person name="McCowan C."/>
            <person name="Murphy C."/>
            <person name="Pearson M."/>
            <person name="Poon T.W."/>
            <person name="Priest M."/>
            <person name="Roberts A."/>
            <person name="Saif S."/>
            <person name="Shea T."/>
            <person name="Sisk P."/>
            <person name="Sykes S."/>
            <person name="Wortman J."/>
            <person name="Nusbaum C."/>
            <person name="Birren B."/>
        </authorList>
    </citation>
    <scope>NUCLEOTIDE SEQUENCE [LARGE SCALE GENOMIC DNA]</scope>
    <source>
        <strain evidence="5 6">P1976</strain>
    </source>
</reference>
<feature type="compositionally biased region" description="Basic and acidic residues" evidence="3">
    <location>
        <begin position="153"/>
        <end position="170"/>
    </location>
</feature>
<dbReference type="InterPro" id="IPR045281">
    <property type="entry name" value="CONSTANS-like"/>
</dbReference>
<feature type="region of interest" description="Disordered" evidence="3">
    <location>
        <begin position="150"/>
        <end position="170"/>
    </location>
</feature>
<dbReference type="PANTHER" id="PTHR31319:SF77">
    <property type="entry name" value="ZINC FINGER PROTEIN CONSTANS-LIKE 4"/>
    <property type="match status" value="1"/>
</dbReference>